<keyword evidence="13" id="KW-0325">Glycoprotein</keyword>
<keyword evidence="8" id="KW-0735">Signal-anchor</keyword>
<comment type="subcellular location">
    <subcellularLocation>
        <location evidence="2">Golgi apparatus</location>
        <location evidence="2">Golgi stack membrane</location>
        <topology evidence="2">Single-pass type II membrane protein</topology>
    </subcellularLocation>
</comment>
<evidence type="ECO:0000256" key="9">
    <source>
        <dbReference type="ARBA" id="ARBA00022989"/>
    </source>
</evidence>
<evidence type="ECO:0000256" key="11">
    <source>
        <dbReference type="ARBA" id="ARBA00023034"/>
    </source>
</evidence>
<protein>
    <recommendedName>
        <fullName evidence="5">UDP-glucuronate decarboxylase</fullName>
        <ecNumber evidence="5">4.1.1.35</ecNumber>
    </recommendedName>
</protein>
<keyword evidence="17" id="KW-1185">Reference proteome</keyword>
<keyword evidence="6" id="KW-0812">Transmembrane</keyword>
<evidence type="ECO:0000256" key="4">
    <source>
        <dbReference type="ARBA" id="ARBA00007505"/>
    </source>
</evidence>
<keyword evidence="14" id="KW-0456">Lyase</keyword>
<dbReference type="FunFam" id="3.40.50.720:FF:000065">
    <property type="entry name" value="UDP-glucuronic acid decarboxylase 1"/>
    <property type="match status" value="1"/>
</dbReference>
<evidence type="ECO:0000313" key="17">
    <source>
        <dbReference type="Proteomes" id="UP000007434"/>
    </source>
</evidence>
<evidence type="ECO:0000256" key="6">
    <source>
        <dbReference type="ARBA" id="ARBA00022692"/>
    </source>
</evidence>
<keyword evidence="11" id="KW-0333">Golgi apparatus</keyword>
<dbReference type="EC" id="4.1.1.35" evidence="5"/>
<dbReference type="STRING" id="656519.Halsa_0634"/>
<dbReference type="InterPro" id="IPR016040">
    <property type="entry name" value="NAD(P)-bd_dom"/>
</dbReference>
<dbReference type="GO" id="GO:0070403">
    <property type="term" value="F:NAD+ binding"/>
    <property type="evidence" value="ECO:0007669"/>
    <property type="project" value="InterPro"/>
</dbReference>
<evidence type="ECO:0000256" key="13">
    <source>
        <dbReference type="ARBA" id="ARBA00023180"/>
    </source>
</evidence>
<dbReference type="RefSeq" id="WP_013405178.1">
    <property type="nucleotide sequence ID" value="NC_014654.1"/>
</dbReference>
<dbReference type="GO" id="GO:0033320">
    <property type="term" value="P:UDP-D-xylose biosynthetic process"/>
    <property type="evidence" value="ECO:0007669"/>
    <property type="project" value="UniProtKB-UniPathway"/>
</dbReference>
<dbReference type="EMBL" id="CP002304">
    <property type="protein sequence ID" value="ADQ14086.1"/>
    <property type="molecule type" value="Genomic_DNA"/>
</dbReference>
<feature type="domain" description="NAD(P)-binding" evidence="15">
    <location>
        <begin position="8"/>
        <end position="300"/>
    </location>
</feature>
<evidence type="ECO:0000256" key="10">
    <source>
        <dbReference type="ARBA" id="ARBA00023027"/>
    </source>
</evidence>
<sequence length="312" mass="35523">MRKKEKILITGGAGFIGANLTKKLLASGFYVICMDNLYSSKKNNIEEFLNNKNYEFIEHNIIEPFYLDVDKIYNLACPASPDFYQKDPIYTMKTSIFGALNVLENAIKTNAVVLQASTSEIYGSPTLHPQTENYWGNVNPVGFRSCYSEGKRAAETIFYDYLRNYDLDIKIARIFNSYGPKMREDDGRAIPNFIVNALKNNKIEIFGNGNHTRSFCYISDLVDALIKMMNSDLSGPINLGKPEEITIQKLAKKIVSLGDSKSKIIYKKSRCNDPKHRKPDISLAKNKLNWDPKHNLLDGLIKTIDYFKKVLK</sequence>
<evidence type="ECO:0000256" key="12">
    <source>
        <dbReference type="ARBA" id="ARBA00023136"/>
    </source>
</evidence>
<name>E4RM03_HALHG</name>
<dbReference type="GO" id="GO:0042732">
    <property type="term" value="P:D-xylose metabolic process"/>
    <property type="evidence" value="ECO:0007669"/>
    <property type="project" value="InterPro"/>
</dbReference>
<dbReference type="InterPro" id="IPR036291">
    <property type="entry name" value="NAD(P)-bd_dom_sf"/>
</dbReference>
<evidence type="ECO:0000256" key="7">
    <source>
        <dbReference type="ARBA" id="ARBA00022793"/>
    </source>
</evidence>
<evidence type="ECO:0000256" key="14">
    <source>
        <dbReference type="ARBA" id="ARBA00023239"/>
    </source>
</evidence>
<dbReference type="PANTHER" id="PTHR43078">
    <property type="entry name" value="UDP-GLUCURONIC ACID DECARBOXYLASE-RELATED"/>
    <property type="match status" value="1"/>
</dbReference>
<comment type="similarity">
    <text evidence="4">Belongs to the NAD(P)-dependent epimerase/dehydratase family. UDP-glucuronic acid decarboxylase subfamily.</text>
</comment>
<dbReference type="InterPro" id="IPR044516">
    <property type="entry name" value="UXS-like"/>
</dbReference>
<comment type="cofactor">
    <cofactor evidence="1">
        <name>NAD(+)</name>
        <dbReference type="ChEBI" id="CHEBI:57540"/>
    </cofactor>
</comment>
<organism evidence="16 17">
    <name type="scientific">Halanaerobium hydrogeniformans</name>
    <name type="common">Halanaerobium sp. (strain sapolanicus)</name>
    <dbReference type="NCBI Taxonomy" id="656519"/>
    <lineage>
        <taxon>Bacteria</taxon>
        <taxon>Bacillati</taxon>
        <taxon>Bacillota</taxon>
        <taxon>Clostridia</taxon>
        <taxon>Halanaerobiales</taxon>
        <taxon>Halanaerobiaceae</taxon>
        <taxon>Halanaerobium</taxon>
    </lineage>
</organism>
<dbReference type="CDD" id="cd05230">
    <property type="entry name" value="UGD_SDR_e"/>
    <property type="match status" value="1"/>
</dbReference>
<dbReference type="AlphaFoldDB" id="E4RM03"/>
<dbReference type="UniPathway" id="UPA00796">
    <property type="reaction ID" value="UER00771"/>
</dbReference>
<dbReference type="HOGENOM" id="CLU_007383_4_0_9"/>
<dbReference type="Proteomes" id="UP000007434">
    <property type="component" value="Chromosome"/>
</dbReference>
<dbReference type="KEGG" id="has:Halsa_0634"/>
<keyword evidence="9" id="KW-1133">Transmembrane helix</keyword>
<keyword evidence="7" id="KW-0210">Decarboxylase</keyword>
<evidence type="ECO:0000256" key="5">
    <source>
        <dbReference type="ARBA" id="ARBA00012290"/>
    </source>
</evidence>
<dbReference type="Gene3D" id="3.40.50.720">
    <property type="entry name" value="NAD(P)-binding Rossmann-like Domain"/>
    <property type="match status" value="1"/>
</dbReference>
<evidence type="ECO:0000259" key="15">
    <source>
        <dbReference type="Pfam" id="PF16363"/>
    </source>
</evidence>
<reference evidence="16 17" key="1">
    <citation type="submission" date="2010-11" db="EMBL/GenBank/DDBJ databases">
        <title>Complete sequence of Halanaerobium sp. sapolanicus.</title>
        <authorList>
            <consortium name="US DOE Joint Genome Institute"/>
            <person name="Lucas S."/>
            <person name="Copeland A."/>
            <person name="Lapidus A."/>
            <person name="Cheng J.-F."/>
            <person name="Bruce D."/>
            <person name="Goodwin L."/>
            <person name="Pitluck S."/>
            <person name="Davenport K."/>
            <person name="Detter J.C."/>
            <person name="Han C."/>
            <person name="Tapia R."/>
            <person name="Land M."/>
            <person name="Hauser L."/>
            <person name="Jeffries C."/>
            <person name="Kyrpides N."/>
            <person name="Ivanova N."/>
            <person name="Mikhailova N."/>
            <person name="Begemann M.B."/>
            <person name="Mormile M.R."/>
            <person name="Wall J.D."/>
            <person name="Elias D.A."/>
            <person name="Woyke T."/>
        </authorList>
    </citation>
    <scope>NUCLEOTIDE SEQUENCE [LARGE SCALE GENOMIC DNA]</scope>
    <source>
        <strain evidence="17">sapolanicus</strain>
    </source>
</reference>
<dbReference type="GO" id="GO:0005737">
    <property type="term" value="C:cytoplasm"/>
    <property type="evidence" value="ECO:0007669"/>
    <property type="project" value="TreeGrafter"/>
</dbReference>
<gene>
    <name evidence="16" type="ordered locus">Halsa_0634</name>
</gene>
<keyword evidence="12" id="KW-0472">Membrane</keyword>
<evidence type="ECO:0000256" key="3">
    <source>
        <dbReference type="ARBA" id="ARBA00005100"/>
    </source>
</evidence>
<reference evidence="16 17" key="2">
    <citation type="journal article" date="2011" name="J. Bacteriol.">
        <title>Complete Genome Sequence of the Haloalkaliphilic, Hydrogen Producing Halanaerobium hydrogenoformans.</title>
        <authorList>
            <person name="Brown S.D."/>
            <person name="Begemann M.B."/>
            <person name="Mormile M.R."/>
            <person name="Wall J.D."/>
            <person name="Han C.S."/>
            <person name="Goodwin L.A."/>
            <person name="Pitluck S."/>
            <person name="Land M.L."/>
            <person name="Hauser L.J."/>
            <person name="Elias D.A."/>
        </authorList>
    </citation>
    <scope>NUCLEOTIDE SEQUENCE [LARGE SCALE GENOMIC DNA]</scope>
    <source>
        <strain evidence="17">sapolanicus</strain>
    </source>
</reference>
<evidence type="ECO:0000256" key="2">
    <source>
        <dbReference type="ARBA" id="ARBA00004447"/>
    </source>
</evidence>
<dbReference type="SUPFAM" id="SSF51735">
    <property type="entry name" value="NAD(P)-binding Rossmann-fold domains"/>
    <property type="match status" value="1"/>
</dbReference>
<dbReference type="Pfam" id="PF16363">
    <property type="entry name" value="GDP_Man_Dehyd"/>
    <property type="match status" value="1"/>
</dbReference>
<comment type="pathway">
    <text evidence="3">Nucleotide-sugar biosynthesis; UDP-alpha-D-xylose biosynthesis; UDP-alpha-D-xylose from UDP-alpha-D-glucuronate: step 1/1.</text>
</comment>
<keyword evidence="10" id="KW-0520">NAD</keyword>
<proteinExistence type="inferred from homology"/>
<evidence type="ECO:0000256" key="1">
    <source>
        <dbReference type="ARBA" id="ARBA00001911"/>
    </source>
</evidence>
<evidence type="ECO:0000313" key="16">
    <source>
        <dbReference type="EMBL" id="ADQ14086.1"/>
    </source>
</evidence>
<evidence type="ECO:0000256" key="8">
    <source>
        <dbReference type="ARBA" id="ARBA00022968"/>
    </source>
</evidence>
<dbReference type="eggNOG" id="COG0451">
    <property type="taxonomic scope" value="Bacteria"/>
</dbReference>
<dbReference type="PANTHER" id="PTHR43078:SF6">
    <property type="entry name" value="UDP-GLUCURONIC ACID DECARBOXYLASE 1"/>
    <property type="match status" value="1"/>
</dbReference>
<dbReference type="GO" id="GO:0048040">
    <property type="term" value="F:UDP-glucuronate decarboxylase activity"/>
    <property type="evidence" value="ECO:0007669"/>
    <property type="project" value="UniProtKB-EC"/>
</dbReference>
<accession>E4RM03</accession>
<dbReference type="OrthoDB" id="142826at2"/>